<evidence type="ECO:0000259" key="6">
    <source>
        <dbReference type="PROSITE" id="PS51198"/>
    </source>
</evidence>
<accession>W5W0Y2</accession>
<gene>
    <name evidence="7" type="ORF">KALB_802</name>
</gene>
<proteinExistence type="predicted"/>
<dbReference type="Pfam" id="PF00580">
    <property type="entry name" value="UvrD-helicase"/>
    <property type="match status" value="1"/>
</dbReference>
<feature type="domain" description="UvrD-like helicase ATP-binding" evidence="6">
    <location>
        <begin position="166"/>
        <end position="578"/>
    </location>
</feature>
<dbReference type="AlphaFoldDB" id="W5W0Y2"/>
<dbReference type="RefSeq" id="WP_148309897.1">
    <property type="nucleotide sequence ID" value="NZ_CP007155.1"/>
</dbReference>
<sequence>MLYGRLDGLREQTSRRLAAVLLETGGTPQARSERDTATAMHTGHLAQYSAVENGLCFGRLDFTDGQHQHIGRLGIFDTEGDYEPLLMDWRAPAARPFYLATAANPDGVLRRRHVRTRRRDVVALDDEVLDLASAAPGRSEGLVGEATLLAAVSASRTGRMADIVATIQAEQDKIIRAELNGVLVVQGGPGTGKTAVALHRAAYLLYTHRRQLEKRGVLVVGPNATFLNYIGQVLPSLGETGVLLSTVGELYPGLKAVGTEPAEVAAVKGRLAMADALAAAVRDRQWVPREGLDLVHEQHELHLDRQTCADARGRARRSRRPHNQARPVFEREIIGALGKQVARKLGAQFLDADDVADIRRELREDPNVIAAIDKLWPVLTPEQLLTDLFGSAKRLGATSRALSKQDRDLLLREPGAEWTPADAPLLDEAAELLGEDDRAAKAAAAAKRRRDLAYAQGVLDILDLQDEADPDVLMAVDMLDADALVARVASGEYMTAAERAADDRTWTFGHVIVDEAQELSPMAWRVLMRRCPSRSMTVVGDIAQTGDLAGTTSWQEVLGPYVMNRWKLAELTVNYRTPSEIMAVATEVLANLDPSAVPPKSVRDAGTSPWHRQVADGELEAAVSAAIERELAEIGEGRLAVLAPRALVDRLSRGEEDLESPVVVLTVGQSKGLEFDAVLLVDPQGVLDESPRGLNDLYVALTRATQRLGVLHTGPLPEVLTGLAD</sequence>
<keyword evidence="8" id="KW-1185">Reference proteome</keyword>
<dbReference type="SUPFAM" id="SSF52540">
    <property type="entry name" value="P-loop containing nucleoside triphosphate hydrolases"/>
    <property type="match status" value="1"/>
</dbReference>
<dbReference type="InterPro" id="IPR014016">
    <property type="entry name" value="UvrD-like_ATP-bd"/>
</dbReference>
<dbReference type="GO" id="GO:0016787">
    <property type="term" value="F:hydrolase activity"/>
    <property type="evidence" value="ECO:0007669"/>
    <property type="project" value="UniProtKB-UniRule"/>
</dbReference>
<keyword evidence="4 5" id="KW-0067">ATP-binding</keyword>
<dbReference type="STRING" id="1449976.KALB_802"/>
<feature type="binding site" evidence="5">
    <location>
        <begin position="187"/>
        <end position="194"/>
    </location>
    <ligand>
        <name>ATP</name>
        <dbReference type="ChEBI" id="CHEBI:30616"/>
    </ligand>
</feature>
<keyword evidence="1 5" id="KW-0547">Nucleotide-binding</keyword>
<dbReference type="PROSITE" id="PS51198">
    <property type="entry name" value="UVRD_HELICASE_ATP_BIND"/>
    <property type="match status" value="1"/>
</dbReference>
<dbReference type="eggNOG" id="COG3973">
    <property type="taxonomic scope" value="Bacteria"/>
</dbReference>
<dbReference type="InterPro" id="IPR000212">
    <property type="entry name" value="DNA_helicase_UvrD/REP"/>
</dbReference>
<dbReference type="InterPro" id="IPR027417">
    <property type="entry name" value="P-loop_NTPase"/>
</dbReference>
<dbReference type="OrthoDB" id="9787585at2"/>
<evidence type="ECO:0000313" key="8">
    <source>
        <dbReference type="Proteomes" id="UP000019225"/>
    </source>
</evidence>
<keyword evidence="3 5" id="KW-0347">Helicase</keyword>
<evidence type="ECO:0000256" key="4">
    <source>
        <dbReference type="ARBA" id="ARBA00022840"/>
    </source>
</evidence>
<evidence type="ECO:0000256" key="5">
    <source>
        <dbReference type="PROSITE-ProRule" id="PRU00560"/>
    </source>
</evidence>
<name>W5W0Y2_9PSEU</name>
<reference evidence="7 8" key="1">
    <citation type="journal article" date="2014" name="BMC Genomics">
        <title>Complete genome sequence of producer of the glycopeptide antibiotic Aculeximycin Kutzneria albida DSM 43870T, a representative of minor genus of Pseudonocardiaceae.</title>
        <authorList>
            <person name="Rebets Y."/>
            <person name="Tokovenko B."/>
            <person name="Lushchyk I."/>
            <person name="Ruckert C."/>
            <person name="Zaburannyi N."/>
            <person name="Bechthold A."/>
            <person name="Kalinowski J."/>
            <person name="Luzhetskyy A."/>
        </authorList>
    </citation>
    <scope>NUCLEOTIDE SEQUENCE [LARGE SCALE GENOMIC DNA]</scope>
    <source>
        <strain evidence="7">DSM 43870</strain>
    </source>
</reference>
<dbReference type="PATRIC" id="fig|1449976.3.peg.806"/>
<dbReference type="EMBL" id="CP007155">
    <property type="protein sequence ID" value="AHH94176.1"/>
    <property type="molecule type" value="Genomic_DNA"/>
</dbReference>
<dbReference type="PANTHER" id="PTHR11070:SF45">
    <property type="entry name" value="DNA 3'-5' HELICASE"/>
    <property type="match status" value="1"/>
</dbReference>
<dbReference type="KEGG" id="kal:KALB_802"/>
<dbReference type="PANTHER" id="PTHR11070">
    <property type="entry name" value="UVRD / RECB / PCRA DNA HELICASE FAMILY MEMBER"/>
    <property type="match status" value="1"/>
</dbReference>
<dbReference type="Gene3D" id="3.40.50.300">
    <property type="entry name" value="P-loop containing nucleotide triphosphate hydrolases"/>
    <property type="match status" value="3"/>
</dbReference>
<evidence type="ECO:0000256" key="2">
    <source>
        <dbReference type="ARBA" id="ARBA00022801"/>
    </source>
</evidence>
<evidence type="ECO:0000313" key="7">
    <source>
        <dbReference type="EMBL" id="AHH94176.1"/>
    </source>
</evidence>
<dbReference type="GO" id="GO:0005524">
    <property type="term" value="F:ATP binding"/>
    <property type="evidence" value="ECO:0007669"/>
    <property type="project" value="UniProtKB-UniRule"/>
</dbReference>
<dbReference type="Pfam" id="PF13538">
    <property type="entry name" value="UvrD_C_2"/>
    <property type="match status" value="1"/>
</dbReference>
<evidence type="ECO:0000256" key="1">
    <source>
        <dbReference type="ARBA" id="ARBA00022741"/>
    </source>
</evidence>
<keyword evidence="2 5" id="KW-0378">Hydrolase</keyword>
<dbReference type="GO" id="GO:0000725">
    <property type="term" value="P:recombinational repair"/>
    <property type="evidence" value="ECO:0007669"/>
    <property type="project" value="TreeGrafter"/>
</dbReference>
<dbReference type="Proteomes" id="UP000019225">
    <property type="component" value="Chromosome"/>
</dbReference>
<dbReference type="HOGENOM" id="CLU_010312_3_1_11"/>
<dbReference type="GO" id="GO:0003677">
    <property type="term" value="F:DNA binding"/>
    <property type="evidence" value="ECO:0007669"/>
    <property type="project" value="InterPro"/>
</dbReference>
<dbReference type="InterPro" id="IPR027785">
    <property type="entry name" value="UvrD-like_helicase_C"/>
</dbReference>
<organism evidence="7 8">
    <name type="scientific">Kutzneria albida DSM 43870</name>
    <dbReference type="NCBI Taxonomy" id="1449976"/>
    <lineage>
        <taxon>Bacteria</taxon>
        <taxon>Bacillati</taxon>
        <taxon>Actinomycetota</taxon>
        <taxon>Actinomycetes</taxon>
        <taxon>Pseudonocardiales</taxon>
        <taxon>Pseudonocardiaceae</taxon>
        <taxon>Kutzneria</taxon>
    </lineage>
</organism>
<dbReference type="GO" id="GO:0005829">
    <property type="term" value="C:cytosol"/>
    <property type="evidence" value="ECO:0007669"/>
    <property type="project" value="TreeGrafter"/>
</dbReference>
<protein>
    <submittedName>
        <fullName evidence="7">Superfamily I DNA and RNA helicase-like protein</fullName>
    </submittedName>
</protein>
<dbReference type="GO" id="GO:0043138">
    <property type="term" value="F:3'-5' DNA helicase activity"/>
    <property type="evidence" value="ECO:0007669"/>
    <property type="project" value="TreeGrafter"/>
</dbReference>
<evidence type="ECO:0000256" key="3">
    <source>
        <dbReference type="ARBA" id="ARBA00022806"/>
    </source>
</evidence>